<dbReference type="EC" id="2.3.-.-" evidence="2"/>
<dbReference type="Proteomes" id="UP001597073">
    <property type="component" value="Unassembled WGS sequence"/>
</dbReference>
<dbReference type="CDD" id="cd04301">
    <property type="entry name" value="NAT_SF"/>
    <property type="match status" value="1"/>
</dbReference>
<dbReference type="GO" id="GO:0016746">
    <property type="term" value="F:acyltransferase activity"/>
    <property type="evidence" value="ECO:0007669"/>
    <property type="project" value="UniProtKB-KW"/>
</dbReference>
<dbReference type="SUPFAM" id="SSF55729">
    <property type="entry name" value="Acyl-CoA N-acyltransferases (Nat)"/>
    <property type="match status" value="1"/>
</dbReference>
<dbReference type="Gene3D" id="3.40.630.30">
    <property type="match status" value="1"/>
</dbReference>
<dbReference type="EMBL" id="JBHTIA010000003">
    <property type="protein sequence ID" value="MFD0764926.1"/>
    <property type="molecule type" value="Genomic_DNA"/>
</dbReference>
<evidence type="ECO:0000313" key="2">
    <source>
        <dbReference type="EMBL" id="MFD0764926.1"/>
    </source>
</evidence>
<feature type="domain" description="N-acetyltransferase" evidence="1">
    <location>
        <begin position="15"/>
        <end position="151"/>
    </location>
</feature>
<dbReference type="InterPro" id="IPR000182">
    <property type="entry name" value="GNAT_dom"/>
</dbReference>
<sequence>MATFMNDEAFIKKGYQISTDRTLLDFDAIFNYLDGESYWAKGIPPDKLKKAIAHSLCFGIYKDGRQAGFARVVSDMATFGYLCDVFILRAHRGLGLSKWLVQTIMAHPDLQGLRRWSLATLDAHGLYKQFGFTPITFAERWMQVFTPYIPD</sequence>
<proteinExistence type="predicted"/>
<comment type="caution">
    <text evidence="2">The sequence shown here is derived from an EMBL/GenBank/DDBJ whole genome shotgun (WGS) entry which is preliminary data.</text>
</comment>
<keyword evidence="3" id="KW-1185">Reference proteome</keyword>
<name>A0ABW2ZFF3_9SPHI</name>
<protein>
    <submittedName>
        <fullName evidence="2">GNAT family N-acetyltransferase</fullName>
        <ecNumber evidence="2">2.3.-.-</ecNumber>
    </submittedName>
</protein>
<dbReference type="RefSeq" id="WP_377141194.1">
    <property type="nucleotide sequence ID" value="NZ_JBHTIA010000003.1"/>
</dbReference>
<keyword evidence="2" id="KW-0012">Acyltransferase</keyword>
<organism evidence="2 3">
    <name type="scientific">Mucilaginibacter lutimaris</name>
    <dbReference type="NCBI Taxonomy" id="931629"/>
    <lineage>
        <taxon>Bacteria</taxon>
        <taxon>Pseudomonadati</taxon>
        <taxon>Bacteroidota</taxon>
        <taxon>Sphingobacteriia</taxon>
        <taxon>Sphingobacteriales</taxon>
        <taxon>Sphingobacteriaceae</taxon>
        <taxon>Mucilaginibacter</taxon>
    </lineage>
</organism>
<accession>A0ABW2ZFF3</accession>
<reference evidence="3" key="1">
    <citation type="journal article" date="2019" name="Int. J. Syst. Evol. Microbiol.">
        <title>The Global Catalogue of Microorganisms (GCM) 10K type strain sequencing project: providing services to taxonomists for standard genome sequencing and annotation.</title>
        <authorList>
            <consortium name="The Broad Institute Genomics Platform"/>
            <consortium name="The Broad Institute Genome Sequencing Center for Infectious Disease"/>
            <person name="Wu L."/>
            <person name="Ma J."/>
        </authorList>
    </citation>
    <scope>NUCLEOTIDE SEQUENCE [LARGE SCALE GENOMIC DNA]</scope>
    <source>
        <strain evidence="3">CCUG 60742</strain>
    </source>
</reference>
<dbReference type="PANTHER" id="PTHR43233">
    <property type="entry name" value="FAMILY N-ACETYLTRANSFERASE, PUTATIVE (AFU_ORTHOLOGUE AFUA_6G03350)-RELATED"/>
    <property type="match status" value="1"/>
</dbReference>
<keyword evidence="2" id="KW-0808">Transferase</keyword>
<dbReference type="InterPro" id="IPR053144">
    <property type="entry name" value="Acetyltransferase_Butenolide"/>
</dbReference>
<evidence type="ECO:0000259" key="1">
    <source>
        <dbReference type="PROSITE" id="PS51186"/>
    </source>
</evidence>
<dbReference type="InterPro" id="IPR016181">
    <property type="entry name" value="Acyl_CoA_acyltransferase"/>
</dbReference>
<gene>
    <name evidence="2" type="ORF">ACFQZI_08670</name>
</gene>
<dbReference type="PROSITE" id="PS51186">
    <property type="entry name" value="GNAT"/>
    <property type="match status" value="1"/>
</dbReference>
<evidence type="ECO:0000313" key="3">
    <source>
        <dbReference type="Proteomes" id="UP001597073"/>
    </source>
</evidence>
<dbReference type="Pfam" id="PF00583">
    <property type="entry name" value="Acetyltransf_1"/>
    <property type="match status" value="1"/>
</dbReference>
<dbReference type="PANTHER" id="PTHR43233:SF1">
    <property type="entry name" value="FAMILY N-ACETYLTRANSFERASE, PUTATIVE (AFU_ORTHOLOGUE AFUA_6G03350)-RELATED"/>
    <property type="match status" value="1"/>
</dbReference>